<name>A0A177B514_9BILA</name>
<dbReference type="AlphaFoldDB" id="A0A177B514"/>
<keyword evidence="5" id="KW-0968">Cytoplasmic vesicle</keyword>
<evidence type="ECO:0000256" key="4">
    <source>
        <dbReference type="ARBA" id="ARBA00022753"/>
    </source>
</evidence>
<evidence type="ECO:0000313" key="6">
    <source>
        <dbReference type="EMBL" id="OAF69365.1"/>
    </source>
</evidence>
<evidence type="ECO:0000256" key="1">
    <source>
        <dbReference type="ARBA" id="ARBA00004412"/>
    </source>
</evidence>
<comment type="subcellular location">
    <subcellularLocation>
        <location evidence="2">Cytoplasmic vesicle</location>
    </subcellularLocation>
    <subcellularLocation>
        <location evidence="1">Early endosome</location>
    </subcellularLocation>
    <subcellularLocation>
        <location evidence="3">Late endosome</location>
    </subcellularLocation>
</comment>
<reference evidence="6 7" key="1">
    <citation type="submission" date="2016-04" db="EMBL/GenBank/DDBJ databases">
        <title>The genome of Intoshia linei affirms orthonectids as highly simplified spiralians.</title>
        <authorList>
            <person name="Mikhailov K.V."/>
            <person name="Slusarev G.S."/>
            <person name="Nikitin M.A."/>
            <person name="Logacheva M.D."/>
            <person name="Penin A."/>
            <person name="Aleoshin V."/>
            <person name="Panchin Y.V."/>
        </authorList>
    </citation>
    <scope>NUCLEOTIDE SEQUENCE [LARGE SCALE GENOMIC DNA]</scope>
    <source>
        <strain evidence="6">Intl2013</strain>
        <tissue evidence="6">Whole animal</tissue>
    </source>
</reference>
<dbReference type="EMBL" id="LWCA01000293">
    <property type="protein sequence ID" value="OAF69365.1"/>
    <property type="molecule type" value="Genomic_DNA"/>
</dbReference>
<dbReference type="OrthoDB" id="9977282at2759"/>
<evidence type="ECO:0008006" key="8">
    <source>
        <dbReference type="Google" id="ProtNLM"/>
    </source>
</evidence>
<evidence type="ECO:0000313" key="7">
    <source>
        <dbReference type="Proteomes" id="UP000078046"/>
    </source>
</evidence>
<comment type="caution">
    <text evidence="6">The sequence shown here is derived from an EMBL/GenBank/DDBJ whole genome shotgun (WGS) entry which is preliminary data.</text>
</comment>
<evidence type="ECO:0000256" key="2">
    <source>
        <dbReference type="ARBA" id="ARBA00004541"/>
    </source>
</evidence>
<dbReference type="GO" id="GO:0007034">
    <property type="term" value="P:vacuolar transport"/>
    <property type="evidence" value="ECO:0007669"/>
    <property type="project" value="TreeGrafter"/>
</dbReference>
<keyword evidence="7" id="KW-1185">Reference proteome</keyword>
<dbReference type="PANTHER" id="PTHR13364">
    <property type="entry name" value="DEFECTIVE SPERMATOGENESIS PROTEIN 39"/>
    <property type="match status" value="1"/>
</dbReference>
<keyword evidence="4" id="KW-0967">Endosome</keyword>
<dbReference type="GO" id="GO:0005769">
    <property type="term" value="C:early endosome"/>
    <property type="evidence" value="ECO:0007669"/>
    <property type="project" value="UniProtKB-SubCell"/>
</dbReference>
<proteinExistence type="predicted"/>
<protein>
    <recommendedName>
        <fullName evidence="8">Spermatogenesis-defective protein 39</fullName>
    </recommendedName>
</protein>
<dbReference type="Proteomes" id="UP000078046">
    <property type="component" value="Unassembled WGS sequence"/>
</dbReference>
<dbReference type="GO" id="GO:0005770">
    <property type="term" value="C:late endosome"/>
    <property type="evidence" value="ECO:0007669"/>
    <property type="project" value="UniProtKB-SubCell"/>
</dbReference>
<gene>
    <name evidence="6" type="ORF">A3Q56_02892</name>
</gene>
<evidence type="ECO:0000256" key="3">
    <source>
        <dbReference type="ARBA" id="ARBA00004603"/>
    </source>
</evidence>
<evidence type="ECO:0000256" key="5">
    <source>
        <dbReference type="ARBA" id="ARBA00023329"/>
    </source>
</evidence>
<organism evidence="6 7">
    <name type="scientific">Intoshia linei</name>
    <dbReference type="NCBI Taxonomy" id="1819745"/>
    <lineage>
        <taxon>Eukaryota</taxon>
        <taxon>Metazoa</taxon>
        <taxon>Spiralia</taxon>
        <taxon>Lophotrochozoa</taxon>
        <taxon>Mesozoa</taxon>
        <taxon>Orthonectida</taxon>
        <taxon>Rhopaluridae</taxon>
        <taxon>Intoshia</taxon>
    </lineage>
</organism>
<dbReference type="PANTHER" id="PTHR13364:SF6">
    <property type="entry name" value="SPERMATOGENESIS-DEFECTIVE PROTEIN 39 HOMOLOG"/>
    <property type="match status" value="1"/>
</dbReference>
<sequence>MSDDYWNASSAQKCNDANMFDVNIKNELIDWNGNTVIEKQPKKSLKVPQVPKSLNEKVLIIQPKNSTQKKIQNTETNKSNFINVKKTIKHGRNLSSIAYKSRLTPSTSVDANLRKIARDLVASKYNLDYDSFENAYVDSMLISVTTKEDALALLEDVCTLGCGDSILTVILHLKKIFRFEIFVHLIKRNQITINLYISHLDSMENYVDLFNFYILIGRRRDAFIMYFYQFLNPALMKNNSSYTISDDAINTILTIKDQISSFSKMHTLDKNDNFNLKTGSYSNVAFLKITSKLSSNISVSSMSSVEPTNKEFKCFTNLNNSISIPQTDDYLLLNMINQHHNLVKWQHHTLNQNDPEKISKVLFNDHSSVLDSLYTCNIQNFTGSASSLANIFKISKQQNCWVTIKLHLHRSEYDEIEKMFKKKSIFNKFINDNVITIEDVAFTLFEVNAPSTVIMRFCSLIPNVQSRLEVAERLECFEIIIQIYLDWRDRQSIVKLLPRLRKGSYALDFANNTISNKDVRWKN</sequence>
<dbReference type="InterPro" id="IPR040057">
    <property type="entry name" value="Spe-39"/>
</dbReference>
<dbReference type="GO" id="GO:0006886">
    <property type="term" value="P:intracellular protein transport"/>
    <property type="evidence" value="ECO:0007669"/>
    <property type="project" value="TreeGrafter"/>
</dbReference>
<accession>A0A177B514</accession>